<dbReference type="InterPro" id="IPR005018">
    <property type="entry name" value="DOMON_domain"/>
</dbReference>
<dbReference type="InterPro" id="IPR036400">
    <property type="entry name" value="Cyt_B5-like_heme/steroid_sf"/>
</dbReference>
<keyword evidence="3" id="KW-0349">Heme</keyword>
<keyword evidence="4" id="KW-0479">Metal-binding</keyword>
<keyword evidence="6" id="KW-0812">Transmembrane</keyword>
<dbReference type="SUPFAM" id="SSF55856">
    <property type="entry name" value="Cytochrome b5-like heme/steroid binding domain"/>
    <property type="match status" value="1"/>
</dbReference>
<name>A0A078B2B1_STYLE</name>
<dbReference type="GO" id="GO:0046872">
    <property type="term" value="F:metal ion binding"/>
    <property type="evidence" value="ECO:0007669"/>
    <property type="project" value="UniProtKB-KW"/>
</dbReference>
<comment type="subcellular location">
    <subcellularLocation>
        <location evidence="2">Membrane</location>
        <topology evidence="2">Multi-pass membrane protein</topology>
    </subcellularLocation>
</comment>
<dbReference type="PROSITE" id="PS50255">
    <property type="entry name" value="CYTOCHROME_B5_2"/>
    <property type="match status" value="1"/>
</dbReference>
<dbReference type="InterPro" id="IPR045266">
    <property type="entry name" value="DOH_DOMON"/>
</dbReference>
<dbReference type="SMART" id="SM01117">
    <property type="entry name" value="Cyt-b5"/>
    <property type="match status" value="1"/>
</dbReference>
<dbReference type="GO" id="GO:0020037">
    <property type="term" value="F:heme binding"/>
    <property type="evidence" value="ECO:0007669"/>
    <property type="project" value="TreeGrafter"/>
</dbReference>
<feature type="transmembrane region" description="Helical" evidence="6">
    <location>
        <begin position="233"/>
        <end position="255"/>
    </location>
</feature>
<dbReference type="InterPro" id="IPR001199">
    <property type="entry name" value="Cyt_B5-like_heme/steroid-bd"/>
</dbReference>
<evidence type="ECO:0000256" key="3">
    <source>
        <dbReference type="ARBA" id="ARBA00022617"/>
    </source>
</evidence>
<keyword evidence="6" id="KW-0472">Membrane</keyword>
<feature type="transmembrane region" description="Helical" evidence="6">
    <location>
        <begin position="304"/>
        <end position="324"/>
    </location>
</feature>
<accession>A0A078B2B1</accession>
<dbReference type="Pfam" id="PF00173">
    <property type="entry name" value="Cyt-b5"/>
    <property type="match status" value="1"/>
</dbReference>
<evidence type="ECO:0000259" key="7">
    <source>
        <dbReference type="PROSITE" id="PS50255"/>
    </source>
</evidence>
<dbReference type="GO" id="GO:0140575">
    <property type="term" value="F:transmembrane monodehydroascorbate reductase activity"/>
    <property type="evidence" value="ECO:0007669"/>
    <property type="project" value="InterPro"/>
</dbReference>
<dbReference type="OrthoDB" id="289352at2759"/>
<proteinExistence type="predicted"/>
<dbReference type="EMBL" id="CCKQ01015767">
    <property type="protein sequence ID" value="CDW87608.1"/>
    <property type="molecule type" value="Genomic_DNA"/>
</dbReference>
<feature type="domain" description="Cytochrome b5 heme-binding" evidence="7">
    <location>
        <begin position="369"/>
        <end position="458"/>
    </location>
</feature>
<feature type="transmembrane region" description="Helical" evidence="6">
    <location>
        <begin position="270"/>
        <end position="292"/>
    </location>
</feature>
<dbReference type="InParanoid" id="A0A078B2B1"/>
<feature type="transmembrane region" description="Helical" evidence="6">
    <location>
        <begin position="203"/>
        <end position="221"/>
    </location>
</feature>
<evidence type="ECO:0000256" key="6">
    <source>
        <dbReference type="SAM" id="Phobius"/>
    </source>
</evidence>
<keyword evidence="9" id="KW-1185">Reference proteome</keyword>
<dbReference type="InterPro" id="IPR045150">
    <property type="entry name" value="CYB561D1/2"/>
</dbReference>
<evidence type="ECO:0000256" key="2">
    <source>
        <dbReference type="ARBA" id="ARBA00004141"/>
    </source>
</evidence>
<sequence length="751" mass="86879">MIGLIQAETFVQSFGANTLEAFMINNKTLRLFMTVPINNFFAVGFGSQMVNTDMILTQSRGNLSTAYDLWSTRHGRPSTDEVQDIKYGFIWNETHTTFQIDRKIDTGDTAQDFVVIVVRFFITFIIYKGEPMSMIFSYHTSSATLTKHTNKGGFTMTLIPPIYNASNQENNDSNKSLGENFTIGNITSEIYGANYDEASFHRIHGWILWLSWGPLAFIQLTTTRYMKTFTYGIWIHMLAGLLNMIATLTLGILALQQSDYVIDDNPHSQIGVSIMVIVIAVNFTGVIMRMRIFRRFRIYWIHKVMGYSILIVAQIQLVLGVLMYSRNYLEFKSPLGFIHVGIFGMFLAGIEIYHQMRLRSKKIEMKMKSRLISLYQFNQLVAHGRQFVILDDKVIDVETFFDNHPGGRSLLKLNIGRDITKFFYGAYEFKNINNVDIKNCHSSLGYQLATQMTVGRLENNYNQEYLVQLIYSSQLLGKHTKTFVFQGQELRSGMQKYYSNIGMIGRHFTLCSSKQRTLKRQYYICNCLMPKIYEQYMQLIEKFLNNKSKLHLDNSIIQDGASNRIALTVKAISKRRGLSNMIFQRQLGDNFILNGPFGKGLELQYSGVHIAFTTGQGSLAYLDLVAHLIRKNLDLLDKEEAKQLSFSDFKFIMIVCVPNKKHALGYQLCKGLVQICKRQNRENFEYKLKKIQNANQFWNEEYIISEMDQFKEAEKIWVNGPNRMNQAFDIAFKQLAIQHQQYQQAFKYEIF</sequence>
<evidence type="ECO:0000313" key="9">
    <source>
        <dbReference type="Proteomes" id="UP000039865"/>
    </source>
</evidence>
<dbReference type="Proteomes" id="UP000039865">
    <property type="component" value="Unassembled WGS sequence"/>
</dbReference>
<keyword evidence="6" id="KW-1133">Transmembrane helix</keyword>
<dbReference type="Pfam" id="PF03351">
    <property type="entry name" value="DOMON"/>
    <property type="match status" value="1"/>
</dbReference>
<comment type="cofactor">
    <cofactor evidence="1">
        <name>heme b</name>
        <dbReference type="ChEBI" id="CHEBI:60344"/>
    </cofactor>
</comment>
<protein>
    <submittedName>
        <fullName evidence="8">Cytochrome b5-like heme steroid binding domain containing protein</fullName>
    </submittedName>
</protein>
<evidence type="ECO:0000256" key="5">
    <source>
        <dbReference type="ARBA" id="ARBA00023004"/>
    </source>
</evidence>
<dbReference type="CDD" id="cd09631">
    <property type="entry name" value="DOMON_DOH"/>
    <property type="match status" value="1"/>
</dbReference>
<reference evidence="8 9" key="1">
    <citation type="submission" date="2014-06" db="EMBL/GenBank/DDBJ databases">
        <authorList>
            <person name="Swart Estienne"/>
        </authorList>
    </citation>
    <scope>NUCLEOTIDE SEQUENCE [LARGE SCALE GENOMIC DNA]</scope>
    <source>
        <strain evidence="8 9">130c</strain>
    </source>
</reference>
<dbReference type="PANTHER" id="PTHR15422">
    <property type="entry name" value="OS05G0565100 PROTEIN"/>
    <property type="match status" value="1"/>
</dbReference>
<evidence type="ECO:0000313" key="8">
    <source>
        <dbReference type="EMBL" id="CDW87608.1"/>
    </source>
</evidence>
<dbReference type="GO" id="GO:0016020">
    <property type="term" value="C:membrane"/>
    <property type="evidence" value="ECO:0007669"/>
    <property type="project" value="UniProtKB-SubCell"/>
</dbReference>
<evidence type="ECO:0000256" key="1">
    <source>
        <dbReference type="ARBA" id="ARBA00001970"/>
    </source>
</evidence>
<gene>
    <name evidence="8" type="primary">Contig3274.g3499</name>
    <name evidence="8" type="ORF">STYLEM_16716</name>
</gene>
<organism evidence="8 9">
    <name type="scientific">Stylonychia lemnae</name>
    <name type="common">Ciliate</name>
    <dbReference type="NCBI Taxonomy" id="5949"/>
    <lineage>
        <taxon>Eukaryota</taxon>
        <taxon>Sar</taxon>
        <taxon>Alveolata</taxon>
        <taxon>Ciliophora</taxon>
        <taxon>Intramacronucleata</taxon>
        <taxon>Spirotrichea</taxon>
        <taxon>Stichotrichia</taxon>
        <taxon>Sporadotrichida</taxon>
        <taxon>Oxytrichidae</taxon>
        <taxon>Stylonychinae</taxon>
        <taxon>Stylonychia</taxon>
    </lineage>
</organism>
<evidence type="ECO:0000256" key="4">
    <source>
        <dbReference type="ARBA" id="ARBA00022723"/>
    </source>
</evidence>
<dbReference type="PANTHER" id="PTHR15422:SF24">
    <property type="entry name" value="DOMON RELATED DOMAIN-CONTAINING PROTEIN"/>
    <property type="match status" value="1"/>
</dbReference>
<dbReference type="Gene3D" id="3.10.120.10">
    <property type="entry name" value="Cytochrome b5-like heme/steroid binding domain"/>
    <property type="match status" value="1"/>
</dbReference>
<feature type="transmembrane region" description="Helical" evidence="6">
    <location>
        <begin position="336"/>
        <end position="353"/>
    </location>
</feature>
<dbReference type="AlphaFoldDB" id="A0A078B2B1"/>
<keyword evidence="5" id="KW-0408">Iron</keyword>